<accession>A0ABR0PF83</accession>
<dbReference type="PANTHER" id="PTHR12262">
    <property type="entry name" value="CCR4-NOT TRANSCRIPTION COMPLEX SUBUNIT 9"/>
    <property type="match status" value="1"/>
</dbReference>
<dbReference type="Proteomes" id="UP001358586">
    <property type="component" value="Chromosome 7"/>
</dbReference>
<feature type="region of interest" description="Disordered" evidence="2">
    <location>
        <begin position="647"/>
        <end position="666"/>
    </location>
</feature>
<evidence type="ECO:0000313" key="3">
    <source>
        <dbReference type="EMBL" id="KAK5819886.1"/>
    </source>
</evidence>
<dbReference type="Pfam" id="PF04078">
    <property type="entry name" value="Rcd1"/>
    <property type="match status" value="2"/>
</dbReference>
<dbReference type="InterPro" id="IPR011989">
    <property type="entry name" value="ARM-like"/>
</dbReference>
<dbReference type="SUPFAM" id="SSF48371">
    <property type="entry name" value="ARM repeat"/>
    <property type="match status" value="1"/>
</dbReference>
<protein>
    <recommendedName>
        <fullName evidence="5">Cell differentiation protein rcd1-like</fullName>
    </recommendedName>
</protein>
<dbReference type="EMBL" id="JARKNE010000007">
    <property type="protein sequence ID" value="KAK5819886.1"/>
    <property type="molecule type" value="Genomic_DNA"/>
</dbReference>
<dbReference type="Gene3D" id="1.25.10.10">
    <property type="entry name" value="Leucine-rich Repeat Variant"/>
    <property type="match status" value="2"/>
</dbReference>
<dbReference type="InterPro" id="IPR007216">
    <property type="entry name" value="CNOT9"/>
</dbReference>
<organism evidence="3 4">
    <name type="scientific">Gossypium arboreum</name>
    <name type="common">Tree cotton</name>
    <name type="synonym">Gossypium nanking</name>
    <dbReference type="NCBI Taxonomy" id="29729"/>
    <lineage>
        <taxon>Eukaryota</taxon>
        <taxon>Viridiplantae</taxon>
        <taxon>Streptophyta</taxon>
        <taxon>Embryophyta</taxon>
        <taxon>Tracheophyta</taxon>
        <taxon>Spermatophyta</taxon>
        <taxon>Magnoliopsida</taxon>
        <taxon>eudicotyledons</taxon>
        <taxon>Gunneridae</taxon>
        <taxon>Pentapetalae</taxon>
        <taxon>rosids</taxon>
        <taxon>malvids</taxon>
        <taxon>Malvales</taxon>
        <taxon>Malvaceae</taxon>
        <taxon>Malvoideae</taxon>
        <taxon>Gossypium</taxon>
    </lineage>
</organism>
<name>A0ABR0PF83_GOSAR</name>
<evidence type="ECO:0000313" key="4">
    <source>
        <dbReference type="Proteomes" id="UP001358586"/>
    </source>
</evidence>
<reference evidence="3 4" key="1">
    <citation type="submission" date="2023-03" db="EMBL/GenBank/DDBJ databases">
        <title>WGS of Gossypium arboreum.</title>
        <authorList>
            <person name="Yu D."/>
        </authorList>
    </citation>
    <scope>NUCLEOTIDE SEQUENCE [LARGE SCALE GENOMIC DNA]</scope>
    <source>
        <tissue evidence="3">Leaf</tissue>
    </source>
</reference>
<sequence length="666" mass="76085">MVRKAAYPPSFRPIRNPCINLLQIYRLVRQLRSLEIGEQCLDLLSKNRHSCNLLAIFLWSSPGSMRLLLLVITSAYRPLVSNRLSERVVRRTCNAIGLFQTLASHPHTKMSFIRASMPEYLYAFLKTRSRGRNYERLRFASLVVIGSLVEVDNPEVVDYLLSTEMFPCCLCCMEIGTTLSKTVATFIIYRILLNEKGLNYLLSMPERYLVVTHCLENMVEILDVEDEEYLPHLLKNIICCYLRISENEKIRADLSGYIPWLLVDYKYVNIIRGDPEALCNLRRLIWLFGSGTGIQENLPVSHLDWSSDDEECNLLRTEIEKPKMAKKEGRKREIPERRGRFQYFYNVFSSLFSHPSSEKMVSGAVAPLTSNPPARVRNLIQGLASEETQEQSLDVLCKNRLAYDNLAVLLWNSFGTMSVLLKIITSAYRPLLSDGLTERAVTQVCNVIALFQCVASHPNTRIPFIRATMPVYLYPFLNTMSNERSYECLRITSLGVIGSLAKVEDPEVIEYLLSTQIFPSCLRCMELGKTLSRTVSTFIIYRILLSEKGLKYCFVLAERYLSVSQCLGKLVENLGDDDVENLPHLLKNIIGCYLRLSENERTRPQLLSYVPWKLLYHKYANIVRSDPEALADLRKLVCNLRTSKSCTTHCTDEPPTSSNSPGPTIP</sequence>
<comment type="similarity">
    <text evidence="1">Belongs to the CNOT9 family.</text>
</comment>
<keyword evidence="4" id="KW-1185">Reference proteome</keyword>
<evidence type="ECO:0000256" key="1">
    <source>
        <dbReference type="ARBA" id="ARBA00006385"/>
    </source>
</evidence>
<dbReference type="InterPro" id="IPR016024">
    <property type="entry name" value="ARM-type_fold"/>
</dbReference>
<evidence type="ECO:0008006" key="5">
    <source>
        <dbReference type="Google" id="ProtNLM"/>
    </source>
</evidence>
<evidence type="ECO:0000256" key="2">
    <source>
        <dbReference type="SAM" id="MobiDB-lite"/>
    </source>
</evidence>
<gene>
    <name evidence="3" type="ORF">PVK06_024917</name>
</gene>
<comment type="caution">
    <text evidence="3">The sequence shown here is derived from an EMBL/GenBank/DDBJ whole genome shotgun (WGS) entry which is preliminary data.</text>
</comment>
<proteinExistence type="inferred from homology"/>